<reference evidence="8 9" key="2">
    <citation type="submission" date="2018-11" db="EMBL/GenBank/DDBJ databases">
        <authorList>
            <consortium name="Pathogen Informatics"/>
        </authorList>
    </citation>
    <scope>NUCLEOTIDE SEQUENCE [LARGE SCALE GENOMIC DNA]</scope>
    <source>
        <strain evidence="8 9">Costa Rica</strain>
    </source>
</reference>
<evidence type="ECO:0000256" key="2">
    <source>
        <dbReference type="ARBA" id="ARBA00022490"/>
    </source>
</evidence>
<dbReference type="OrthoDB" id="2187at2759"/>
<comment type="similarity">
    <text evidence="5">Belongs to the AAA ATPase family. AFG2 subfamily.</text>
</comment>
<evidence type="ECO:0000313" key="10">
    <source>
        <dbReference type="WBParaSite" id="ACOC_0001241701-mRNA-1"/>
    </source>
</evidence>
<evidence type="ECO:0000259" key="7">
    <source>
        <dbReference type="SMART" id="SM00382"/>
    </source>
</evidence>
<keyword evidence="4 6" id="KW-0067">ATP-binding</keyword>
<dbReference type="GO" id="GO:0016887">
    <property type="term" value="F:ATP hydrolysis activity"/>
    <property type="evidence" value="ECO:0007669"/>
    <property type="project" value="InterPro"/>
</dbReference>
<keyword evidence="2" id="KW-0963">Cytoplasm</keyword>
<feature type="domain" description="AAA+ ATPase" evidence="7">
    <location>
        <begin position="29"/>
        <end position="165"/>
    </location>
</feature>
<dbReference type="SMART" id="SM00382">
    <property type="entry name" value="AAA"/>
    <property type="match status" value="1"/>
</dbReference>
<proteinExistence type="inferred from homology"/>
<comment type="subcellular location">
    <subcellularLocation>
        <location evidence="1">Cytoplasm</location>
    </subcellularLocation>
</comment>
<evidence type="ECO:0000256" key="6">
    <source>
        <dbReference type="RuleBase" id="RU003651"/>
    </source>
</evidence>
<dbReference type="PANTHER" id="PTHR23077:SF12">
    <property type="entry name" value="PEROXISOMAL ATPASE PEX1"/>
    <property type="match status" value="1"/>
</dbReference>
<dbReference type="Gene3D" id="3.40.50.300">
    <property type="entry name" value="P-loop containing nucleotide triphosphate hydrolases"/>
    <property type="match status" value="1"/>
</dbReference>
<dbReference type="InterPro" id="IPR003593">
    <property type="entry name" value="AAA+_ATPase"/>
</dbReference>
<dbReference type="GO" id="GO:0005524">
    <property type="term" value="F:ATP binding"/>
    <property type="evidence" value="ECO:0007669"/>
    <property type="project" value="UniProtKB-KW"/>
</dbReference>
<dbReference type="Proteomes" id="UP000267027">
    <property type="component" value="Unassembled WGS sequence"/>
</dbReference>
<reference evidence="10" key="1">
    <citation type="submission" date="2016-04" db="UniProtKB">
        <authorList>
            <consortium name="WormBaseParasite"/>
        </authorList>
    </citation>
    <scope>IDENTIFICATION</scope>
</reference>
<evidence type="ECO:0000256" key="5">
    <source>
        <dbReference type="ARBA" id="ARBA00061477"/>
    </source>
</evidence>
<dbReference type="GO" id="GO:0005829">
    <property type="term" value="C:cytosol"/>
    <property type="evidence" value="ECO:0007669"/>
    <property type="project" value="TreeGrafter"/>
</dbReference>
<accession>A0A158PMA0</accession>
<organism evidence="10">
    <name type="scientific">Angiostrongylus costaricensis</name>
    <name type="common">Nematode worm</name>
    <dbReference type="NCBI Taxonomy" id="334426"/>
    <lineage>
        <taxon>Eukaryota</taxon>
        <taxon>Metazoa</taxon>
        <taxon>Ecdysozoa</taxon>
        <taxon>Nematoda</taxon>
        <taxon>Chromadorea</taxon>
        <taxon>Rhabditida</taxon>
        <taxon>Rhabditina</taxon>
        <taxon>Rhabditomorpha</taxon>
        <taxon>Strongyloidea</taxon>
        <taxon>Metastrongylidae</taxon>
        <taxon>Angiostrongylus</taxon>
    </lineage>
</organism>
<dbReference type="InterPro" id="IPR003959">
    <property type="entry name" value="ATPase_AAA_core"/>
</dbReference>
<dbReference type="InterPro" id="IPR050168">
    <property type="entry name" value="AAA_ATPase_domain"/>
</dbReference>
<dbReference type="EMBL" id="UYYA01005030">
    <property type="protein sequence ID" value="VDM64003.1"/>
    <property type="molecule type" value="Genomic_DNA"/>
</dbReference>
<dbReference type="AlphaFoldDB" id="A0A158PMA0"/>
<evidence type="ECO:0000256" key="4">
    <source>
        <dbReference type="ARBA" id="ARBA00022840"/>
    </source>
</evidence>
<dbReference type="GO" id="GO:0005778">
    <property type="term" value="C:peroxisomal membrane"/>
    <property type="evidence" value="ECO:0007669"/>
    <property type="project" value="TreeGrafter"/>
</dbReference>
<gene>
    <name evidence="8" type="ORF">ACOC_LOCUS12418</name>
</gene>
<dbReference type="PROSITE" id="PS00674">
    <property type="entry name" value="AAA"/>
    <property type="match status" value="1"/>
</dbReference>
<dbReference type="FunFam" id="3.40.50.300:FF:000567">
    <property type="entry name" value="ATPase, AAA family protein"/>
    <property type="match status" value="1"/>
</dbReference>
<evidence type="ECO:0000256" key="3">
    <source>
        <dbReference type="ARBA" id="ARBA00022741"/>
    </source>
</evidence>
<evidence type="ECO:0000313" key="9">
    <source>
        <dbReference type="Proteomes" id="UP000267027"/>
    </source>
</evidence>
<name>A0A158PMA0_ANGCS</name>
<keyword evidence="9" id="KW-1185">Reference proteome</keyword>
<dbReference type="Pfam" id="PF00004">
    <property type="entry name" value="AAA"/>
    <property type="match status" value="1"/>
</dbReference>
<keyword evidence="3 6" id="KW-0547">Nucleotide-binding</keyword>
<dbReference type="GO" id="GO:0016558">
    <property type="term" value="P:protein import into peroxisome matrix"/>
    <property type="evidence" value="ECO:0007669"/>
    <property type="project" value="TreeGrafter"/>
</dbReference>
<dbReference type="InterPro" id="IPR027417">
    <property type="entry name" value="P-loop_NTPase"/>
</dbReference>
<dbReference type="WBParaSite" id="ACOC_0001241701-mRNA-1">
    <property type="protein sequence ID" value="ACOC_0001241701-mRNA-1"/>
    <property type="gene ID" value="ACOC_0001241701"/>
</dbReference>
<protein>
    <submittedName>
        <fullName evidence="10">AAA domain-containing protein</fullName>
    </submittedName>
</protein>
<dbReference type="STRING" id="334426.A0A158PMA0"/>
<dbReference type="SUPFAM" id="SSF52540">
    <property type="entry name" value="P-loop containing nucleoside triphosphate hydrolases"/>
    <property type="match status" value="1"/>
</dbReference>
<dbReference type="PANTHER" id="PTHR23077">
    <property type="entry name" value="AAA-FAMILY ATPASE"/>
    <property type="match status" value="1"/>
</dbReference>
<sequence>MEEEKRTLLEVLIWPFKYHEVFQSYGMRLGKGVLLHGPSGCGKTLLAKAVAAYSNFSSIFVKGPELLSKYIGASEENVRNVFERARASAPCIIIFDELDSLAPQRGSDSTGVTDRVVNQLLTEMDGAEGLQGVFVIGCSSRIDLIDSALLRPGRFDHLLECHIPNKVVRCFPRFLMAFHSFNNFIRLETIECISGLYNDSRWPTGVSNQCCYTHRQVCYQFANPGWMEGLVGYRRWDRFHVCVVERLQPLRHTRRWHW</sequence>
<evidence type="ECO:0000313" key="8">
    <source>
        <dbReference type="EMBL" id="VDM64003.1"/>
    </source>
</evidence>
<evidence type="ECO:0000256" key="1">
    <source>
        <dbReference type="ARBA" id="ARBA00004496"/>
    </source>
</evidence>
<dbReference type="InterPro" id="IPR003960">
    <property type="entry name" value="ATPase_AAA_CS"/>
</dbReference>